<keyword evidence="3" id="KW-0812">Transmembrane</keyword>
<evidence type="ECO:0000313" key="6">
    <source>
        <dbReference type="Proteomes" id="UP000800094"/>
    </source>
</evidence>
<evidence type="ECO:0000256" key="1">
    <source>
        <dbReference type="ARBA" id="ARBA00006865"/>
    </source>
</evidence>
<feature type="region of interest" description="Disordered" evidence="2">
    <location>
        <begin position="1"/>
        <end position="45"/>
    </location>
</feature>
<dbReference type="FunFam" id="2.60.120.200:FF:000178">
    <property type="entry name" value="Glycoside hydrolase family 16 protein"/>
    <property type="match status" value="1"/>
</dbReference>
<gene>
    <name evidence="5" type="ORF">BU26DRAFT_527562</name>
</gene>
<keyword evidence="6" id="KW-1185">Reference proteome</keyword>
<evidence type="ECO:0000313" key="5">
    <source>
        <dbReference type="EMBL" id="KAF2254449.1"/>
    </source>
</evidence>
<name>A0A6A6IVJ1_9PLEO</name>
<keyword evidence="3" id="KW-1133">Transmembrane helix</keyword>
<keyword evidence="5" id="KW-0378">Hydrolase</keyword>
<keyword evidence="3" id="KW-0472">Membrane</keyword>
<feature type="compositionally biased region" description="Polar residues" evidence="2">
    <location>
        <begin position="19"/>
        <end position="33"/>
    </location>
</feature>
<dbReference type="RefSeq" id="XP_033689453.1">
    <property type="nucleotide sequence ID" value="XM_033830788.1"/>
</dbReference>
<dbReference type="PANTHER" id="PTHR10963">
    <property type="entry name" value="GLYCOSYL HYDROLASE-RELATED"/>
    <property type="match status" value="1"/>
</dbReference>
<dbReference type="OrthoDB" id="4781at2759"/>
<comment type="similarity">
    <text evidence="1">Belongs to the glycosyl hydrolase 16 family.</text>
</comment>
<feature type="domain" description="GH16" evidence="4">
    <location>
        <begin position="112"/>
        <end position="425"/>
    </location>
</feature>
<dbReference type="InterPro" id="IPR013320">
    <property type="entry name" value="ConA-like_dom_sf"/>
</dbReference>
<sequence length="465" mass="52091">MSSRNSIHTGTPPAVPSVHGTNPFTTPLRQSRAPSIDERSGSGRPCSYFPTAAVNGSHQPRRRKFKSSRLVPGEYDEKPWALVKHPKLKWERAIFYGSIGIGFAIGALLCYRAYAGVTNHEYCLILEDEFQSINKDIWSYEIQRGGFGSGTFEWTTDDPKNSYTDAEGLHIVPTLTTETTDITKEQLIDNYILNLTTDGTCTTKGIDNCSIRSNKTAGTIVNPVRSARLTTKGKKTITYGKVEVIAKMPQGDWLWPAIWMMPENDAYGEWPRSGELDIAESRGNHGDNYTSGGRDSIISALHWGPLPEADAFYKTSGQHQIRRTDYSAKFHTFGVEWSEDYLFTYIDSRLLQVFFIKFSKYGSMWDRGGFGKALVNNSALYNPWAQTNRANTPFDQPFYLILNVAVGGTNGFFQDGVGNKPWGNQSPTAPKEFWDSADRWLSTWGEGDKRGLTVKSVKMWKQGAC</sequence>
<accession>A0A6A6IVJ1</accession>
<evidence type="ECO:0000256" key="2">
    <source>
        <dbReference type="SAM" id="MobiDB-lite"/>
    </source>
</evidence>
<dbReference type="AlphaFoldDB" id="A0A6A6IVJ1"/>
<dbReference type="GeneID" id="54584118"/>
<proteinExistence type="inferred from homology"/>
<dbReference type="InterPro" id="IPR050546">
    <property type="entry name" value="Glycosyl_Hydrlase_16"/>
</dbReference>
<organism evidence="5 6">
    <name type="scientific">Trematosphaeria pertusa</name>
    <dbReference type="NCBI Taxonomy" id="390896"/>
    <lineage>
        <taxon>Eukaryota</taxon>
        <taxon>Fungi</taxon>
        <taxon>Dikarya</taxon>
        <taxon>Ascomycota</taxon>
        <taxon>Pezizomycotina</taxon>
        <taxon>Dothideomycetes</taxon>
        <taxon>Pleosporomycetidae</taxon>
        <taxon>Pleosporales</taxon>
        <taxon>Massarineae</taxon>
        <taxon>Trematosphaeriaceae</taxon>
        <taxon>Trematosphaeria</taxon>
    </lineage>
</organism>
<dbReference type="EMBL" id="ML987190">
    <property type="protein sequence ID" value="KAF2254449.1"/>
    <property type="molecule type" value="Genomic_DNA"/>
</dbReference>
<dbReference type="PROSITE" id="PS51762">
    <property type="entry name" value="GH16_2"/>
    <property type="match status" value="1"/>
</dbReference>
<feature type="transmembrane region" description="Helical" evidence="3">
    <location>
        <begin position="93"/>
        <end position="114"/>
    </location>
</feature>
<dbReference type="GO" id="GO:0004553">
    <property type="term" value="F:hydrolase activity, hydrolyzing O-glycosyl compounds"/>
    <property type="evidence" value="ECO:0007669"/>
    <property type="project" value="InterPro"/>
</dbReference>
<protein>
    <submittedName>
        <fullName evidence="5">Glycoside hydrolase family 16 protein</fullName>
    </submittedName>
</protein>
<dbReference type="PANTHER" id="PTHR10963:SF55">
    <property type="entry name" value="GLYCOSIDE HYDROLASE FAMILY 16 PROTEIN"/>
    <property type="match status" value="1"/>
</dbReference>
<dbReference type="InterPro" id="IPR000757">
    <property type="entry name" value="Beta-glucanase-like"/>
</dbReference>
<dbReference type="Pfam" id="PF00722">
    <property type="entry name" value="Glyco_hydro_16"/>
    <property type="match status" value="1"/>
</dbReference>
<dbReference type="SUPFAM" id="SSF49899">
    <property type="entry name" value="Concanavalin A-like lectins/glucanases"/>
    <property type="match status" value="1"/>
</dbReference>
<evidence type="ECO:0000259" key="4">
    <source>
        <dbReference type="PROSITE" id="PS51762"/>
    </source>
</evidence>
<reference evidence="5" key="1">
    <citation type="journal article" date="2020" name="Stud. Mycol.">
        <title>101 Dothideomycetes genomes: a test case for predicting lifestyles and emergence of pathogens.</title>
        <authorList>
            <person name="Haridas S."/>
            <person name="Albert R."/>
            <person name="Binder M."/>
            <person name="Bloem J."/>
            <person name="Labutti K."/>
            <person name="Salamov A."/>
            <person name="Andreopoulos B."/>
            <person name="Baker S."/>
            <person name="Barry K."/>
            <person name="Bills G."/>
            <person name="Bluhm B."/>
            <person name="Cannon C."/>
            <person name="Castanera R."/>
            <person name="Culley D."/>
            <person name="Daum C."/>
            <person name="Ezra D."/>
            <person name="Gonzalez J."/>
            <person name="Henrissat B."/>
            <person name="Kuo A."/>
            <person name="Liang C."/>
            <person name="Lipzen A."/>
            <person name="Lutzoni F."/>
            <person name="Magnuson J."/>
            <person name="Mondo S."/>
            <person name="Nolan M."/>
            <person name="Ohm R."/>
            <person name="Pangilinan J."/>
            <person name="Park H.-J."/>
            <person name="Ramirez L."/>
            <person name="Alfaro M."/>
            <person name="Sun H."/>
            <person name="Tritt A."/>
            <person name="Yoshinaga Y."/>
            <person name="Zwiers L.-H."/>
            <person name="Turgeon B."/>
            <person name="Goodwin S."/>
            <person name="Spatafora J."/>
            <person name="Crous P."/>
            <person name="Grigoriev I."/>
        </authorList>
    </citation>
    <scope>NUCLEOTIDE SEQUENCE</scope>
    <source>
        <strain evidence="5">CBS 122368</strain>
    </source>
</reference>
<dbReference type="Proteomes" id="UP000800094">
    <property type="component" value="Unassembled WGS sequence"/>
</dbReference>
<dbReference type="Gene3D" id="2.60.120.200">
    <property type="match status" value="1"/>
</dbReference>
<evidence type="ECO:0000256" key="3">
    <source>
        <dbReference type="SAM" id="Phobius"/>
    </source>
</evidence>
<dbReference type="GO" id="GO:0005975">
    <property type="term" value="P:carbohydrate metabolic process"/>
    <property type="evidence" value="ECO:0007669"/>
    <property type="project" value="InterPro"/>
</dbReference>